<organism evidence="2 3">
    <name type="scientific">Caproicibacter fermentans</name>
    <dbReference type="NCBI Taxonomy" id="2576756"/>
    <lineage>
        <taxon>Bacteria</taxon>
        <taxon>Bacillati</taxon>
        <taxon>Bacillota</taxon>
        <taxon>Clostridia</taxon>
        <taxon>Eubacteriales</taxon>
        <taxon>Acutalibacteraceae</taxon>
        <taxon>Caproicibacter</taxon>
    </lineage>
</organism>
<dbReference type="EMBL" id="VWXL01000003">
    <property type="protein sequence ID" value="MVB09476.1"/>
    <property type="molecule type" value="Genomic_DNA"/>
</dbReference>
<feature type="transmembrane region" description="Helical" evidence="1">
    <location>
        <begin position="147"/>
        <end position="166"/>
    </location>
</feature>
<comment type="caution">
    <text evidence="2">The sequence shown here is derived from an EMBL/GenBank/DDBJ whole genome shotgun (WGS) entry which is preliminary data.</text>
</comment>
<dbReference type="AlphaFoldDB" id="A0A6N8HUM5"/>
<feature type="transmembrane region" description="Helical" evidence="1">
    <location>
        <begin position="6"/>
        <end position="33"/>
    </location>
</feature>
<evidence type="ECO:0008006" key="4">
    <source>
        <dbReference type="Google" id="ProtNLM"/>
    </source>
</evidence>
<evidence type="ECO:0000313" key="2">
    <source>
        <dbReference type="EMBL" id="MVB09476.1"/>
    </source>
</evidence>
<keyword evidence="1" id="KW-0812">Transmembrane</keyword>
<protein>
    <recommendedName>
        <fullName evidence="4">DUF4386 domain-containing protein</fullName>
    </recommendedName>
</protein>
<proteinExistence type="predicted"/>
<reference evidence="2 3" key="1">
    <citation type="submission" date="2019-09" db="EMBL/GenBank/DDBJ databases">
        <title>Genome sequence of Clostridium sp. EA1.</title>
        <authorList>
            <person name="Poehlein A."/>
            <person name="Bengelsdorf F.R."/>
            <person name="Daniel R."/>
        </authorList>
    </citation>
    <scope>NUCLEOTIDE SEQUENCE [LARGE SCALE GENOMIC DNA]</scope>
    <source>
        <strain evidence="2 3">EA1</strain>
    </source>
</reference>
<keyword evidence="1" id="KW-0472">Membrane</keyword>
<sequence length="221" mass="24484">MITLSAAIFSMISSLLICGSIIGLVFTFGYPKILRQEPLVIIEKLYQKRKSVPFLYYLFGLGGFFLVFASILVGKVEGLKGELIFSECGKMCGIVYGVLLYAGITRYTKLFPEISKMRFEHSITDKNAETLFHTFNTYIGETVTEHIAFVFLSAMIFCISMSAIISGCVVNWIGYSGIIIAVGLSIGNLEFLGLKRLFVINRIFSSLGGIWLFIFGAGLLL</sequence>
<feature type="transmembrane region" description="Helical" evidence="1">
    <location>
        <begin position="93"/>
        <end position="111"/>
    </location>
</feature>
<dbReference type="RefSeq" id="WP_156989491.1">
    <property type="nucleotide sequence ID" value="NZ_VWXL01000003.1"/>
</dbReference>
<keyword evidence="3" id="KW-1185">Reference proteome</keyword>
<evidence type="ECO:0000313" key="3">
    <source>
        <dbReference type="Proteomes" id="UP000469440"/>
    </source>
</evidence>
<gene>
    <name evidence="2" type="ORF">CAFE_01320</name>
</gene>
<feature type="transmembrane region" description="Helical" evidence="1">
    <location>
        <begin position="199"/>
        <end position="220"/>
    </location>
</feature>
<name>A0A6N8HUM5_9FIRM</name>
<feature type="transmembrane region" description="Helical" evidence="1">
    <location>
        <begin position="54"/>
        <end position="73"/>
    </location>
</feature>
<dbReference type="Proteomes" id="UP000469440">
    <property type="component" value="Unassembled WGS sequence"/>
</dbReference>
<keyword evidence="1" id="KW-1133">Transmembrane helix</keyword>
<evidence type="ECO:0000256" key="1">
    <source>
        <dbReference type="SAM" id="Phobius"/>
    </source>
</evidence>
<accession>A0A6N8HUM5</accession>
<dbReference type="OrthoDB" id="326446at2"/>
<feature type="transmembrane region" description="Helical" evidence="1">
    <location>
        <begin position="172"/>
        <end position="192"/>
    </location>
</feature>